<feature type="region of interest" description="Disordered" evidence="1">
    <location>
        <begin position="453"/>
        <end position="491"/>
    </location>
</feature>
<feature type="region of interest" description="Disordered" evidence="1">
    <location>
        <begin position="157"/>
        <end position="429"/>
    </location>
</feature>
<accession>A0A1A9HED2</accession>
<proteinExistence type="predicted"/>
<feature type="compositionally biased region" description="Low complexity" evidence="1">
    <location>
        <begin position="361"/>
        <end position="377"/>
    </location>
</feature>
<evidence type="ECO:0000313" key="2">
    <source>
        <dbReference type="EMBL" id="ANH47935.1"/>
    </source>
</evidence>
<name>A0A1A9HED2_HELPX</name>
<dbReference type="AlphaFoldDB" id="A0A1A9HED2"/>
<feature type="compositionally biased region" description="Polar residues" evidence="1">
    <location>
        <begin position="416"/>
        <end position="428"/>
    </location>
</feature>
<dbReference type="PATRIC" id="fig|210.2441.peg.331"/>
<feature type="compositionally biased region" description="Low complexity" evidence="1">
    <location>
        <begin position="325"/>
        <end position="347"/>
    </location>
</feature>
<dbReference type="Proteomes" id="UP000078062">
    <property type="component" value="Chromosome"/>
</dbReference>
<gene>
    <name evidence="2" type="ORF">AA977_01600</name>
</gene>
<feature type="compositionally biased region" description="Low complexity" evidence="1">
    <location>
        <begin position="184"/>
        <end position="195"/>
    </location>
</feature>
<evidence type="ECO:0000256" key="1">
    <source>
        <dbReference type="SAM" id="MobiDB-lite"/>
    </source>
</evidence>
<reference evidence="2 3" key="1">
    <citation type="submission" date="2014-04" db="EMBL/GenBank/DDBJ databases">
        <title>Detecting global and local adaptation in a worldwide sample of Helicobacter pylori genomes.</title>
        <authorList>
            <person name="Montano V."/>
            <person name="Didelot X."/>
            <person name="Foll M."/>
            <person name="Linz B."/>
            <person name="Reinhardt R."/>
            <person name="Suerbaum S."/>
            <person name="Moodley Y."/>
            <person name="Jensen J.D."/>
        </authorList>
    </citation>
    <scope>NUCLEOTIDE SEQUENCE [LARGE SCALE GENOMIC DNA]</scope>
    <source>
        <strain evidence="2 3">K26A1</strain>
    </source>
</reference>
<dbReference type="RefSeq" id="WP_064434321.1">
    <property type="nucleotide sequence ID" value="NZ_CP011486.1"/>
</dbReference>
<feature type="compositionally biased region" description="Basic and acidic residues" evidence="1">
    <location>
        <begin position="307"/>
        <end position="323"/>
    </location>
</feature>
<feature type="compositionally biased region" description="Polar residues" evidence="1">
    <location>
        <begin position="456"/>
        <end position="477"/>
    </location>
</feature>
<evidence type="ECO:0000313" key="3">
    <source>
        <dbReference type="Proteomes" id="UP000078062"/>
    </source>
</evidence>
<feature type="compositionally biased region" description="Basic and acidic residues" evidence="1">
    <location>
        <begin position="279"/>
        <end position="293"/>
    </location>
</feature>
<dbReference type="EMBL" id="CP011486">
    <property type="protein sequence ID" value="ANH47935.1"/>
    <property type="molecule type" value="Genomic_DNA"/>
</dbReference>
<protein>
    <submittedName>
        <fullName evidence="2">Poly E-rich protein</fullName>
    </submittedName>
</protein>
<feature type="compositionally biased region" description="Low complexity" evidence="1">
    <location>
        <begin position="209"/>
        <end position="219"/>
    </location>
</feature>
<sequence length="532" mass="61005">MKMIVFNQNPMIAKLLESVSKKLELSMENFNHYEELSARLKKDLEWLLIADDESLEKLDQVDWLELKEIISQNHLNLCMYKKGNEAQPFLEGFEVKMKKPFLPTEVLKILQKKLGFNASEPKSSQNLDPTQEILETNWDELENLGDLEALAKEEPNAEEQLLPTLDAQKENEEVKEEEKEEIAETPQEIEASQVQEAEKQEAETETQEVTEQTQVQELEASQELEKPQAQEIETQEVAEEKQEQFKEETQKVAETPKEKEVSKESETLQTQEAETQEIQEEKQEQEQVKEKTQDSPSAQELEAMQELVKEIQENSNEDKKETQENAETPQTQEAETETQEITKQTETQELENQEIAESPQETEAQEITEQTETQELEASQVQETKTQELENQENAETPQNEEVLKELETPQETETQDQKTPPKTQDNYETIEDIPEPVMAKAMGEALPLVDGALIETSNNENAAQTPKESVTETPQENAKIPQKSDATSSPLELRLNLQDLLKSLNQESLKSLLENKTLSIKITLEDKKPNE</sequence>
<organism evidence="2 3">
    <name type="scientific">Helicobacter pylori</name>
    <name type="common">Campylobacter pylori</name>
    <dbReference type="NCBI Taxonomy" id="210"/>
    <lineage>
        <taxon>Bacteria</taxon>
        <taxon>Pseudomonadati</taxon>
        <taxon>Campylobacterota</taxon>
        <taxon>Epsilonproteobacteria</taxon>
        <taxon>Campylobacterales</taxon>
        <taxon>Helicobacteraceae</taxon>
        <taxon>Helicobacter</taxon>
    </lineage>
</organism>
<feature type="compositionally biased region" description="Basic and acidic residues" evidence="1">
    <location>
        <begin position="238"/>
        <end position="266"/>
    </location>
</feature>
<feature type="compositionally biased region" description="Acidic residues" evidence="1">
    <location>
        <begin position="173"/>
        <end position="183"/>
    </location>
</feature>